<accession>A0A0E9XC73</accession>
<proteinExistence type="predicted"/>
<protein>
    <submittedName>
        <fullName evidence="1">Uncharacterized protein</fullName>
    </submittedName>
</protein>
<organism evidence="1">
    <name type="scientific">Anguilla anguilla</name>
    <name type="common">European freshwater eel</name>
    <name type="synonym">Muraena anguilla</name>
    <dbReference type="NCBI Taxonomy" id="7936"/>
    <lineage>
        <taxon>Eukaryota</taxon>
        <taxon>Metazoa</taxon>
        <taxon>Chordata</taxon>
        <taxon>Craniata</taxon>
        <taxon>Vertebrata</taxon>
        <taxon>Euteleostomi</taxon>
        <taxon>Actinopterygii</taxon>
        <taxon>Neopterygii</taxon>
        <taxon>Teleostei</taxon>
        <taxon>Anguilliformes</taxon>
        <taxon>Anguillidae</taxon>
        <taxon>Anguilla</taxon>
    </lineage>
</organism>
<name>A0A0E9XC73_ANGAN</name>
<reference evidence="1" key="1">
    <citation type="submission" date="2014-11" db="EMBL/GenBank/DDBJ databases">
        <authorList>
            <person name="Amaro Gonzalez C."/>
        </authorList>
    </citation>
    <scope>NUCLEOTIDE SEQUENCE</scope>
</reference>
<evidence type="ECO:0000313" key="1">
    <source>
        <dbReference type="EMBL" id="JAI00230.1"/>
    </source>
</evidence>
<dbReference type="EMBL" id="GBXM01008348">
    <property type="protein sequence ID" value="JAI00230.1"/>
    <property type="molecule type" value="Transcribed_RNA"/>
</dbReference>
<reference evidence="1" key="2">
    <citation type="journal article" date="2015" name="Fish Shellfish Immunol.">
        <title>Early steps in the European eel (Anguilla anguilla)-Vibrio vulnificus interaction in the gills: Role of the RtxA13 toxin.</title>
        <authorList>
            <person name="Callol A."/>
            <person name="Pajuelo D."/>
            <person name="Ebbesson L."/>
            <person name="Teles M."/>
            <person name="MacKenzie S."/>
            <person name="Amaro C."/>
        </authorList>
    </citation>
    <scope>NUCLEOTIDE SEQUENCE</scope>
</reference>
<sequence length="51" mass="5808">MLRMAEVKQRLRSCSMYLLHCCTARGLAMTVTTSTDSTSFSAFFLCHSRTR</sequence>
<dbReference type="AlphaFoldDB" id="A0A0E9XC73"/>